<dbReference type="RefSeq" id="WP_379192327.1">
    <property type="nucleotide sequence ID" value="NZ_JBHSOW010000130.1"/>
</dbReference>
<dbReference type="PANTHER" id="PTHR12110:SF48">
    <property type="entry name" value="BLL3656 PROTEIN"/>
    <property type="match status" value="1"/>
</dbReference>
<dbReference type="InterPro" id="IPR036237">
    <property type="entry name" value="Xyl_isomerase-like_sf"/>
</dbReference>
<dbReference type="Gene3D" id="3.20.20.150">
    <property type="entry name" value="Divalent-metal-dependent TIM barrel enzymes"/>
    <property type="match status" value="1"/>
</dbReference>
<proteinExistence type="predicted"/>
<dbReference type="Pfam" id="PF01261">
    <property type="entry name" value="AP_endonuc_2"/>
    <property type="match status" value="1"/>
</dbReference>
<dbReference type="GO" id="GO:0016853">
    <property type="term" value="F:isomerase activity"/>
    <property type="evidence" value="ECO:0007669"/>
    <property type="project" value="UniProtKB-KW"/>
</dbReference>
<evidence type="ECO:0000313" key="3">
    <source>
        <dbReference type="Proteomes" id="UP001596047"/>
    </source>
</evidence>
<comment type="caution">
    <text evidence="2">The sequence shown here is derived from an EMBL/GenBank/DDBJ whole genome shotgun (WGS) entry which is preliminary data.</text>
</comment>
<sequence length="279" mass="30331">MTFPFKLSLNTSTLFPYKLGVEEQIAVAAEAGYAGIELWVRDIDAYLEAGGKLPELRRRIEDAGINVVNAIAFWTWADSDEAARRQGFELAKRELELLAELNCTAAAAPPFGSVASVSLEDMAEQFAKLTELSRGIGVEPYLEFWGRASKLNCLNDAVYVAKQSGVKDAKLLLDPFHMYTGGSDFEGISLLKGDQIGIVHVNDYPSEPARAVIADNHRVFPGDGIAPSALIAQQLHRSGYDGYLSLELFIDDFNGRSALDIAKHGLEKVKAAYSVTSAG</sequence>
<gene>
    <name evidence="2" type="ORF">ACFPYJ_31680</name>
</gene>
<dbReference type="PANTHER" id="PTHR12110">
    <property type="entry name" value="HYDROXYPYRUVATE ISOMERASE"/>
    <property type="match status" value="1"/>
</dbReference>
<dbReference type="InterPro" id="IPR050312">
    <property type="entry name" value="IolE/XylAMocC-like"/>
</dbReference>
<name>A0ABW0W663_9BACL</name>
<dbReference type="Proteomes" id="UP001596047">
    <property type="component" value="Unassembled WGS sequence"/>
</dbReference>
<evidence type="ECO:0000313" key="2">
    <source>
        <dbReference type="EMBL" id="MFC5653602.1"/>
    </source>
</evidence>
<evidence type="ECO:0000259" key="1">
    <source>
        <dbReference type="Pfam" id="PF01261"/>
    </source>
</evidence>
<keyword evidence="2" id="KW-0413">Isomerase</keyword>
<reference evidence="3" key="1">
    <citation type="journal article" date="2019" name="Int. J. Syst. Evol. Microbiol.">
        <title>The Global Catalogue of Microorganisms (GCM) 10K type strain sequencing project: providing services to taxonomists for standard genome sequencing and annotation.</title>
        <authorList>
            <consortium name="The Broad Institute Genomics Platform"/>
            <consortium name="The Broad Institute Genome Sequencing Center for Infectious Disease"/>
            <person name="Wu L."/>
            <person name="Ma J."/>
        </authorList>
    </citation>
    <scope>NUCLEOTIDE SEQUENCE [LARGE SCALE GENOMIC DNA]</scope>
    <source>
        <strain evidence="3">CGMCC 1.3240</strain>
    </source>
</reference>
<dbReference type="EMBL" id="JBHSOW010000130">
    <property type="protein sequence ID" value="MFC5653602.1"/>
    <property type="molecule type" value="Genomic_DNA"/>
</dbReference>
<dbReference type="SUPFAM" id="SSF51658">
    <property type="entry name" value="Xylose isomerase-like"/>
    <property type="match status" value="1"/>
</dbReference>
<accession>A0ABW0W663</accession>
<keyword evidence="3" id="KW-1185">Reference proteome</keyword>
<protein>
    <submittedName>
        <fullName evidence="2">Sugar phosphate isomerase/epimerase family protein</fullName>
    </submittedName>
</protein>
<organism evidence="2 3">
    <name type="scientific">Paenibacillus solisilvae</name>
    <dbReference type="NCBI Taxonomy" id="2486751"/>
    <lineage>
        <taxon>Bacteria</taxon>
        <taxon>Bacillati</taxon>
        <taxon>Bacillota</taxon>
        <taxon>Bacilli</taxon>
        <taxon>Bacillales</taxon>
        <taxon>Paenibacillaceae</taxon>
        <taxon>Paenibacillus</taxon>
    </lineage>
</organism>
<dbReference type="InterPro" id="IPR013022">
    <property type="entry name" value="Xyl_isomerase-like_TIM-brl"/>
</dbReference>
<feature type="domain" description="Xylose isomerase-like TIM barrel" evidence="1">
    <location>
        <begin position="26"/>
        <end position="269"/>
    </location>
</feature>